<reference evidence="4" key="2">
    <citation type="submission" date="2024-10" db="UniProtKB">
        <authorList>
            <consortium name="EnsemblProtists"/>
        </authorList>
    </citation>
    <scope>IDENTIFICATION</scope>
</reference>
<dbReference type="eggNOG" id="KOG0867">
    <property type="taxonomic scope" value="Eukaryota"/>
</dbReference>
<dbReference type="SFLD" id="SFLDG00358">
    <property type="entry name" value="Main_(cytGST)"/>
    <property type="match status" value="1"/>
</dbReference>
<dbReference type="InterPro" id="IPR040079">
    <property type="entry name" value="Glutathione_S-Trfase"/>
</dbReference>
<accession>A0A0D3L156</accession>
<dbReference type="InterPro" id="IPR036249">
    <property type="entry name" value="Thioredoxin-like_sf"/>
</dbReference>
<dbReference type="KEGG" id="ehx:EMIHUDRAFT_447453"/>
<dbReference type="Gene3D" id="3.40.30.10">
    <property type="entry name" value="Glutaredoxin"/>
    <property type="match status" value="1"/>
</dbReference>
<dbReference type="InterPro" id="IPR004045">
    <property type="entry name" value="Glutathione_S-Trfase_N"/>
</dbReference>
<dbReference type="CDD" id="cd03046">
    <property type="entry name" value="GST_N_GTT1_like"/>
    <property type="match status" value="1"/>
</dbReference>
<dbReference type="Pfam" id="PF13409">
    <property type="entry name" value="GST_N_2"/>
    <property type="match status" value="1"/>
</dbReference>
<dbReference type="STRING" id="2903.R1G119"/>
<dbReference type="OMA" id="RNLWMLE"/>
<dbReference type="PROSITE" id="PS50405">
    <property type="entry name" value="GST_CTER"/>
    <property type="match status" value="1"/>
</dbReference>
<dbReference type="PROSITE" id="PS50404">
    <property type="entry name" value="GST_NTER"/>
    <property type="match status" value="1"/>
</dbReference>
<reference evidence="5" key="1">
    <citation type="journal article" date="2013" name="Nature">
        <title>Pan genome of the phytoplankton Emiliania underpins its global distribution.</title>
        <authorList>
            <person name="Read B.A."/>
            <person name="Kegel J."/>
            <person name="Klute M.J."/>
            <person name="Kuo A."/>
            <person name="Lefebvre S.C."/>
            <person name="Maumus F."/>
            <person name="Mayer C."/>
            <person name="Miller J."/>
            <person name="Monier A."/>
            <person name="Salamov A."/>
            <person name="Young J."/>
            <person name="Aguilar M."/>
            <person name="Claverie J.M."/>
            <person name="Frickenhaus S."/>
            <person name="Gonzalez K."/>
            <person name="Herman E.K."/>
            <person name="Lin Y.C."/>
            <person name="Napier J."/>
            <person name="Ogata H."/>
            <person name="Sarno A.F."/>
            <person name="Shmutz J."/>
            <person name="Schroeder D."/>
            <person name="de Vargas C."/>
            <person name="Verret F."/>
            <person name="von Dassow P."/>
            <person name="Valentin K."/>
            <person name="Van de Peer Y."/>
            <person name="Wheeler G."/>
            <person name="Dacks J.B."/>
            <person name="Delwiche C.F."/>
            <person name="Dyhrman S.T."/>
            <person name="Glockner G."/>
            <person name="John U."/>
            <person name="Richards T."/>
            <person name="Worden A.Z."/>
            <person name="Zhang X."/>
            <person name="Grigoriev I.V."/>
            <person name="Allen A.E."/>
            <person name="Bidle K."/>
            <person name="Borodovsky M."/>
            <person name="Bowler C."/>
            <person name="Brownlee C."/>
            <person name="Cock J.M."/>
            <person name="Elias M."/>
            <person name="Gladyshev V.N."/>
            <person name="Groth M."/>
            <person name="Guda C."/>
            <person name="Hadaegh A."/>
            <person name="Iglesias-Rodriguez M.D."/>
            <person name="Jenkins J."/>
            <person name="Jones B.M."/>
            <person name="Lawson T."/>
            <person name="Leese F."/>
            <person name="Lindquist E."/>
            <person name="Lobanov A."/>
            <person name="Lomsadze A."/>
            <person name="Malik S.B."/>
            <person name="Marsh M.E."/>
            <person name="Mackinder L."/>
            <person name="Mock T."/>
            <person name="Mueller-Roeber B."/>
            <person name="Pagarete A."/>
            <person name="Parker M."/>
            <person name="Probert I."/>
            <person name="Quesneville H."/>
            <person name="Raines C."/>
            <person name="Rensing S.A."/>
            <person name="Riano-Pachon D.M."/>
            <person name="Richier S."/>
            <person name="Rokitta S."/>
            <person name="Shiraiwa Y."/>
            <person name="Soanes D.M."/>
            <person name="van der Giezen M."/>
            <person name="Wahlund T.M."/>
            <person name="Williams B."/>
            <person name="Wilson W."/>
            <person name="Wolfe G."/>
            <person name="Wurch L.L."/>
        </authorList>
    </citation>
    <scope>NUCLEOTIDE SEQUENCE</scope>
</reference>
<dbReference type="PaxDb" id="2903-EOD41741"/>
<comment type="similarity">
    <text evidence="1">Belongs to the GST superfamily.</text>
</comment>
<keyword evidence="5" id="KW-1185">Reference proteome</keyword>
<dbReference type="Proteomes" id="UP000013827">
    <property type="component" value="Unassembled WGS sequence"/>
</dbReference>
<evidence type="ECO:0000259" key="2">
    <source>
        <dbReference type="PROSITE" id="PS50404"/>
    </source>
</evidence>
<feature type="domain" description="GST N-terminal" evidence="2">
    <location>
        <begin position="1"/>
        <end position="76"/>
    </location>
</feature>
<dbReference type="HOGENOM" id="CLU_011226_6_4_1"/>
<evidence type="ECO:0000259" key="3">
    <source>
        <dbReference type="PROSITE" id="PS50405"/>
    </source>
</evidence>
<proteinExistence type="inferred from homology"/>
<protein>
    <recommendedName>
        <fullName evidence="6">Glutathione S-transferase</fullName>
    </recommendedName>
</protein>
<dbReference type="SUPFAM" id="SSF52833">
    <property type="entry name" value="Thioredoxin-like"/>
    <property type="match status" value="1"/>
</dbReference>
<dbReference type="InterPro" id="IPR036282">
    <property type="entry name" value="Glutathione-S-Trfase_C_sf"/>
</dbReference>
<evidence type="ECO:0000313" key="4">
    <source>
        <dbReference type="EnsemblProtists" id="EOD41741"/>
    </source>
</evidence>
<dbReference type="SUPFAM" id="SSF47616">
    <property type="entry name" value="GST C-terminal domain-like"/>
    <property type="match status" value="1"/>
</dbReference>
<evidence type="ECO:0000256" key="1">
    <source>
        <dbReference type="ARBA" id="ARBA00007409"/>
    </source>
</evidence>
<dbReference type="PANTHER" id="PTHR44051:SF8">
    <property type="entry name" value="GLUTATHIONE S-TRANSFERASE GSTA"/>
    <property type="match status" value="1"/>
</dbReference>
<name>A0A0D3L156_EMIH1</name>
<dbReference type="AlphaFoldDB" id="A0A0D3L156"/>
<sequence>MSLRLIGSARFRPLRNLWMLEELGVPYVHEPVRPRSAEANASNPFGKVPTLIDGEFTIYESVAINTYLGDKYRTSALELVPPPATTARGRYEQLIATIYGELDCQALWIHRKHASDVAKFIGAPNPEATEVARKHADKVVDVLADELGRSGGEYLLGSQFSAADILLVHCCNWAESIGWGERWSGEAPQLQGLAAYLERCRSRPAYARAKALP</sequence>
<dbReference type="SFLD" id="SFLDS00019">
    <property type="entry name" value="Glutathione_Transferase_(cytos"/>
    <property type="match status" value="1"/>
</dbReference>
<feature type="domain" description="GST C-terminal" evidence="3">
    <location>
        <begin position="84"/>
        <end position="213"/>
    </location>
</feature>
<organism evidence="4 5">
    <name type="scientific">Emiliania huxleyi (strain CCMP1516)</name>
    <dbReference type="NCBI Taxonomy" id="280463"/>
    <lineage>
        <taxon>Eukaryota</taxon>
        <taxon>Haptista</taxon>
        <taxon>Haptophyta</taxon>
        <taxon>Prymnesiophyceae</taxon>
        <taxon>Isochrysidales</taxon>
        <taxon>Noelaerhabdaceae</taxon>
        <taxon>Emiliania</taxon>
    </lineage>
</organism>
<dbReference type="GeneID" id="17287011"/>
<dbReference type="InterPro" id="IPR010987">
    <property type="entry name" value="Glutathione-S-Trfase_C-like"/>
</dbReference>
<evidence type="ECO:0008006" key="6">
    <source>
        <dbReference type="Google" id="ProtNLM"/>
    </source>
</evidence>
<dbReference type="Gene3D" id="1.20.1050.10">
    <property type="match status" value="1"/>
</dbReference>
<evidence type="ECO:0000313" key="5">
    <source>
        <dbReference type="Proteomes" id="UP000013827"/>
    </source>
</evidence>
<dbReference type="Pfam" id="PF13410">
    <property type="entry name" value="GST_C_2"/>
    <property type="match status" value="1"/>
</dbReference>
<dbReference type="PANTHER" id="PTHR44051">
    <property type="entry name" value="GLUTATHIONE S-TRANSFERASE-RELATED"/>
    <property type="match status" value="1"/>
</dbReference>
<dbReference type="EnsemblProtists" id="EOD41741">
    <property type="protein sequence ID" value="EOD41741"/>
    <property type="gene ID" value="EMIHUDRAFT_447453"/>
</dbReference>
<dbReference type="RefSeq" id="XP_005794170.1">
    <property type="nucleotide sequence ID" value="XM_005794113.1"/>
</dbReference>